<feature type="transmembrane region" description="Helical" evidence="1">
    <location>
        <begin position="85"/>
        <end position="103"/>
    </location>
</feature>
<keyword evidence="1" id="KW-0812">Transmembrane</keyword>
<organism evidence="3 4">
    <name type="scientific">Enterococcus faecium</name>
    <name type="common">Streptococcus faecium</name>
    <dbReference type="NCBI Taxonomy" id="1352"/>
    <lineage>
        <taxon>Bacteria</taxon>
        <taxon>Bacillati</taxon>
        <taxon>Bacillota</taxon>
        <taxon>Bacilli</taxon>
        <taxon>Lactobacillales</taxon>
        <taxon>Enterococcaceae</taxon>
        <taxon>Enterococcus</taxon>
    </lineage>
</organism>
<keyword evidence="1" id="KW-0472">Membrane</keyword>
<evidence type="ECO:0000256" key="1">
    <source>
        <dbReference type="SAM" id="Phobius"/>
    </source>
</evidence>
<feature type="chain" id="PRO_5040848932" evidence="2">
    <location>
        <begin position="28"/>
        <end position="111"/>
    </location>
</feature>
<proteinExistence type="predicted"/>
<name>A0A9X3XXM4_ENTFC</name>
<dbReference type="Proteomes" id="UP001141166">
    <property type="component" value="Unassembled WGS sequence"/>
</dbReference>
<gene>
    <name evidence="3" type="ORF">M3X98_13535</name>
</gene>
<evidence type="ECO:0000313" key="4">
    <source>
        <dbReference type="Proteomes" id="UP001141166"/>
    </source>
</evidence>
<dbReference type="NCBIfam" id="TIGR01167">
    <property type="entry name" value="LPXTG_anchor"/>
    <property type="match status" value="1"/>
</dbReference>
<protein>
    <submittedName>
        <fullName evidence="3">LPXTG cell wall anchor domain-containing protein</fullName>
    </submittedName>
</protein>
<sequence>MKHKKFKMILLLFLGVFFLQSSTMVFADMADSKETDVAVELWETIAPDKALPGEDSPIKNQPDSSNIVKEKSGIFPQTGEIMSDGYSWIGVVIVLFAGTLYYLKKIAKGRN</sequence>
<dbReference type="EMBL" id="JAMWMK010000034">
    <property type="protein sequence ID" value="MDC4249030.1"/>
    <property type="molecule type" value="Genomic_DNA"/>
</dbReference>
<keyword evidence="2" id="KW-0732">Signal</keyword>
<evidence type="ECO:0000313" key="3">
    <source>
        <dbReference type="EMBL" id="MDC4249030.1"/>
    </source>
</evidence>
<keyword evidence="1" id="KW-1133">Transmembrane helix</keyword>
<dbReference type="RefSeq" id="WP_081125803.1">
    <property type="nucleotide sequence ID" value="NZ_JAMWMK010000034.1"/>
</dbReference>
<comment type="caution">
    <text evidence="3">The sequence shown here is derived from an EMBL/GenBank/DDBJ whole genome shotgun (WGS) entry which is preliminary data.</text>
</comment>
<dbReference type="AlphaFoldDB" id="A0A9X3XXM4"/>
<evidence type="ECO:0000256" key="2">
    <source>
        <dbReference type="SAM" id="SignalP"/>
    </source>
</evidence>
<reference evidence="3" key="1">
    <citation type="submission" date="2022-05" db="EMBL/GenBank/DDBJ databases">
        <title>Draft genome sequences of Clostridium perfringens strains isolated from Peru.</title>
        <authorList>
            <person name="Hurtado R."/>
            <person name="Lima L."/>
            <person name="Sousa T."/>
            <person name="Jaiswal A.K."/>
            <person name="Tiwari S."/>
            <person name="Maturrano L."/>
            <person name="Brenig B."/>
            <person name="Azevedo V."/>
        </authorList>
    </citation>
    <scope>NUCLEOTIDE SEQUENCE</scope>
    <source>
        <strain evidence="3">CP4</strain>
    </source>
</reference>
<feature type="signal peptide" evidence="2">
    <location>
        <begin position="1"/>
        <end position="27"/>
    </location>
</feature>
<accession>A0A9X3XXM4</accession>